<organism evidence="1">
    <name type="scientific">Oikopleura dioica</name>
    <name type="common">Tunicate</name>
    <dbReference type="NCBI Taxonomy" id="34765"/>
    <lineage>
        <taxon>Eukaryota</taxon>
        <taxon>Metazoa</taxon>
        <taxon>Chordata</taxon>
        <taxon>Tunicata</taxon>
        <taxon>Appendicularia</taxon>
        <taxon>Copelata</taxon>
        <taxon>Oikopleuridae</taxon>
        <taxon>Oikopleura</taxon>
    </lineage>
</organism>
<dbReference type="InterPro" id="IPR009563">
    <property type="entry name" value="SSSCA1"/>
</dbReference>
<reference evidence="1" key="1">
    <citation type="journal article" date="2010" name="Science">
        <title>Plasticity of animal genome architecture unmasked by rapid evolution of a pelagic tunicate.</title>
        <authorList>
            <person name="Denoeud F."/>
            <person name="Henriet S."/>
            <person name="Mungpakdee S."/>
            <person name="Aury J.M."/>
            <person name="Da Silva C."/>
            <person name="Brinkmann H."/>
            <person name="Mikhaleva J."/>
            <person name="Olsen L.C."/>
            <person name="Jubin C."/>
            <person name="Canestro C."/>
            <person name="Bouquet J.M."/>
            <person name="Danks G."/>
            <person name="Poulain J."/>
            <person name="Campsteijn C."/>
            <person name="Adamski M."/>
            <person name="Cross I."/>
            <person name="Yadetie F."/>
            <person name="Muffato M."/>
            <person name="Louis A."/>
            <person name="Butcher S."/>
            <person name="Tsagkogeorga G."/>
            <person name="Konrad A."/>
            <person name="Singh S."/>
            <person name="Jensen M.F."/>
            <person name="Cong E.H."/>
            <person name="Eikeseth-Otteraa H."/>
            <person name="Noel B."/>
            <person name="Anthouard V."/>
            <person name="Porcel B.M."/>
            <person name="Kachouri-Lafond R."/>
            <person name="Nishino A."/>
            <person name="Ugolini M."/>
            <person name="Chourrout P."/>
            <person name="Nishida H."/>
            <person name="Aasland R."/>
            <person name="Huzurbazar S."/>
            <person name="Westhof E."/>
            <person name="Delsuc F."/>
            <person name="Lehrach H."/>
            <person name="Reinhardt R."/>
            <person name="Weissenbach J."/>
            <person name="Roy S.W."/>
            <person name="Artiguenave F."/>
            <person name="Postlethwait J.H."/>
            <person name="Manak J.R."/>
            <person name="Thompson E.M."/>
            <person name="Jaillon O."/>
            <person name="Du Pasquier L."/>
            <person name="Boudinot P."/>
            <person name="Liberles D.A."/>
            <person name="Volff J.N."/>
            <person name="Philippe H."/>
            <person name="Lenhard B."/>
            <person name="Roest Crollius H."/>
            <person name="Wincker P."/>
            <person name="Chourrout D."/>
        </authorList>
    </citation>
    <scope>NUCLEOTIDE SEQUENCE [LARGE SCALE GENOMIC DNA]</scope>
</reference>
<dbReference type="InParanoid" id="E4XB83"/>
<evidence type="ECO:0000313" key="1">
    <source>
        <dbReference type="EMBL" id="CBY08766.1"/>
    </source>
</evidence>
<dbReference type="OrthoDB" id="28939at2759"/>
<evidence type="ECO:0000313" key="2">
    <source>
        <dbReference type="Proteomes" id="UP000001307"/>
    </source>
</evidence>
<dbReference type="Proteomes" id="UP000001307">
    <property type="component" value="Unassembled WGS sequence"/>
</dbReference>
<keyword evidence="2" id="KW-1185">Reference proteome</keyword>
<name>E4XB83_OIKDI</name>
<dbReference type="PANTHER" id="PTHR16537:SF1">
    <property type="entry name" value="PROTEIN ZNRD2"/>
    <property type="match status" value="1"/>
</dbReference>
<sequence length="182" mass="19820">MDECDWTPPSAAEMEVMKQKRNRSDRVSSLMGQYMLKGYRMLDKYCPICSSILLQTPQAQGGTNYCVSCVDVAAEEAAAEAKKQPKAAFVVPKSKPKATLVKSSQAVTPVITKQETVKNVSSNDSTVTSSDNAMERVQQLISDKMVSLAEDLNNTTSATATRELLALIKECSETVTVVKNLC</sequence>
<protein>
    <submittedName>
        <fullName evidence="1">Uncharacterized protein</fullName>
    </submittedName>
</protein>
<accession>E4XB83</accession>
<dbReference type="PANTHER" id="PTHR16537">
    <property type="entry name" value="SJOEGREN SYNDROME/SCLERODERMA AUTOANTIGEN 1"/>
    <property type="match status" value="1"/>
</dbReference>
<dbReference type="AlphaFoldDB" id="E4XB83"/>
<dbReference type="EMBL" id="FN653033">
    <property type="protein sequence ID" value="CBY08766.1"/>
    <property type="molecule type" value="Genomic_DNA"/>
</dbReference>
<gene>
    <name evidence="1" type="ORF">GSOID_T00005602001</name>
</gene>
<dbReference type="InterPro" id="IPR051888">
    <property type="entry name" value="UPF0148_domain"/>
</dbReference>
<dbReference type="Pfam" id="PF06677">
    <property type="entry name" value="Auto_anti-p27"/>
    <property type="match status" value="1"/>
</dbReference>
<proteinExistence type="predicted"/>